<dbReference type="CDD" id="cd09604">
    <property type="entry name" value="M1_APN_like"/>
    <property type="match status" value="1"/>
</dbReference>
<comment type="caution">
    <text evidence="2">The sequence shown here is derived from an EMBL/GenBank/DDBJ whole genome shotgun (WGS) entry which is preliminary data.</text>
</comment>
<evidence type="ECO:0000313" key="2">
    <source>
        <dbReference type="EMBL" id="OIR08354.1"/>
    </source>
</evidence>
<dbReference type="AlphaFoldDB" id="A0A1J5SIU6"/>
<dbReference type="Gene3D" id="1.10.390.10">
    <property type="entry name" value="Neutral Protease Domain 2"/>
    <property type="match status" value="1"/>
</dbReference>
<feature type="domain" description="Peptidase M1 membrane alanine aminopeptidase" evidence="1">
    <location>
        <begin position="409"/>
        <end position="553"/>
    </location>
</feature>
<dbReference type="EMBL" id="MLJW01000032">
    <property type="protein sequence ID" value="OIR08354.1"/>
    <property type="molecule type" value="Genomic_DNA"/>
</dbReference>
<proteinExistence type="predicted"/>
<protein>
    <recommendedName>
        <fullName evidence="1">Peptidase M1 membrane alanine aminopeptidase domain-containing protein</fullName>
    </recommendedName>
</protein>
<evidence type="ECO:0000259" key="1">
    <source>
        <dbReference type="Pfam" id="PF01433"/>
    </source>
</evidence>
<organism evidence="2">
    <name type="scientific">mine drainage metagenome</name>
    <dbReference type="NCBI Taxonomy" id="410659"/>
    <lineage>
        <taxon>unclassified sequences</taxon>
        <taxon>metagenomes</taxon>
        <taxon>ecological metagenomes</taxon>
    </lineage>
</organism>
<reference evidence="2" key="1">
    <citation type="submission" date="2016-10" db="EMBL/GenBank/DDBJ databases">
        <title>Sequence of Gallionella enrichment culture.</title>
        <authorList>
            <person name="Poehlein A."/>
            <person name="Muehling M."/>
            <person name="Daniel R."/>
        </authorList>
    </citation>
    <scope>NUCLEOTIDE SEQUENCE</scope>
</reference>
<dbReference type="Pfam" id="PF01433">
    <property type="entry name" value="Peptidase_M1"/>
    <property type="match status" value="1"/>
</dbReference>
<dbReference type="SUPFAM" id="SSF55486">
    <property type="entry name" value="Metalloproteases ('zincins'), catalytic domain"/>
    <property type="match status" value="1"/>
</dbReference>
<dbReference type="InterPro" id="IPR027268">
    <property type="entry name" value="Peptidase_M4/M1_CTD_sf"/>
</dbReference>
<accession>A0A1J5SIU6</accession>
<gene>
    <name evidence="2" type="ORF">GALL_95220</name>
</gene>
<dbReference type="GO" id="GO:0008270">
    <property type="term" value="F:zinc ion binding"/>
    <property type="evidence" value="ECO:0007669"/>
    <property type="project" value="InterPro"/>
</dbReference>
<name>A0A1J5SIU6_9ZZZZ</name>
<dbReference type="InterPro" id="IPR014782">
    <property type="entry name" value="Peptidase_M1_dom"/>
</dbReference>
<dbReference type="GO" id="GO:0008237">
    <property type="term" value="F:metallopeptidase activity"/>
    <property type="evidence" value="ECO:0007669"/>
    <property type="project" value="InterPro"/>
</dbReference>
<sequence>MKLKSIFQWLLFAATVSVYNSSAQSTSTKSKYDQHKVFTPLFYTNNGNEYRSASGEPGPKYWQNRADYKINTTLDTAVHKISGSVVITYTNNSPSKLPFLWLQLDQNIYKQDSRGEATADIKGGRFTNKTFTQGDEIKSVEIISNGKSEKADYIINDARMQIRLKDALKSGGAKIQLKINYAFTVPEYGTDRTGRTKTKNGWIYEIAQWFPRFCVFDDVLGWNTIPYLGSSEFYLEYGDIDYSITAPADLLVVGSGELQNPAEVYTASTIAKLNQAKKSDSTIVIKDSTDITNSAWHPSKNNLTWHFICKNTRDVAWAASKAFIWDASRINLPSGKKALAQSVYPVESFGKDAWSRSTEYVKNCIELYSQEWFEFTYPVATNVAGNVSGMEYPGIVFCGMHAKKGGLWGVTNHEFGHNWFPMIVGSNERKFAWMDEGFNTFINDVDTKVFNKGEYFAKQDAHQLAKYIFNPTSEAILNTPDVLSNMSLGIAAYLKPGLGLTILRNDILGTDRFDYAFRTYIKRWAFKHPTPDDFFRTMENAGGEDLNWFWHGWFLNNWKLDQSVKDVKYINTDVTKGALITIENLEEMALPVIINIKQENGKSDTIKLPAEIWQRGSSWTFHFNSTSKITSVIIDPEHVFPDVNPANNTWLAAKPKPVAAGTSADDVMNNYLKAIGGTDLLKSVTDLSVSATGSVQGIDVLFTSKQKSPDKYLQEVSVPAMNMVAVHLAMNGNTISFNQNGQPVPVTDEMKKTFLEQAIIFPELFYAKNGYTLTLAPDLELLNDAYVYVVTISNSNGKTIKDYFDEKTGLKVKEIVENKGNPTSTVDFGDYKEVNGIKFAFERKSDLGSQVIDFKVKEIKVNSNIPDSDFK</sequence>